<dbReference type="EMBL" id="CP056775">
    <property type="protein sequence ID" value="QRR01484.1"/>
    <property type="molecule type" value="Genomic_DNA"/>
</dbReference>
<gene>
    <name evidence="2" type="ORF">HWI92_11500</name>
</gene>
<evidence type="ECO:0000313" key="3">
    <source>
        <dbReference type="Proteomes" id="UP000612680"/>
    </source>
</evidence>
<name>A0ABX7I6H4_9BACT</name>
<keyword evidence="1" id="KW-1133">Transmembrane helix</keyword>
<dbReference type="Proteomes" id="UP000612680">
    <property type="component" value="Chromosome"/>
</dbReference>
<accession>A0ABX7I6H4</accession>
<feature type="transmembrane region" description="Helical" evidence="1">
    <location>
        <begin position="76"/>
        <end position="97"/>
    </location>
</feature>
<feature type="transmembrane region" description="Helical" evidence="1">
    <location>
        <begin position="12"/>
        <end position="35"/>
    </location>
</feature>
<feature type="transmembrane region" description="Helical" evidence="1">
    <location>
        <begin position="103"/>
        <end position="124"/>
    </location>
</feature>
<evidence type="ECO:0000256" key="1">
    <source>
        <dbReference type="SAM" id="Phobius"/>
    </source>
</evidence>
<reference evidence="2 3" key="1">
    <citation type="submission" date="2020-06" db="EMBL/GenBank/DDBJ databases">
        <title>Dyadobacter sandarakinus sp. nov., isolated from the soil of the Arctic Yellow River Station.</title>
        <authorList>
            <person name="Zhang Y."/>
            <person name="Peng F."/>
        </authorList>
    </citation>
    <scope>NUCLEOTIDE SEQUENCE [LARGE SCALE GENOMIC DNA]</scope>
    <source>
        <strain evidence="2 3">Q3-56</strain>
    </source>
</reference>
<sequence length="129" mass="14092">MSFDMKKLINPLLITISLITIASGIAQIIAPAFVLSKISLTNSTLDGQLFATIGMFMAIFGTLLLHALYSPFPNRAAVLWCAVQKFGACVAVIYGVHRELFNFLALAVAIFDFFSGILIAYHYLSSKRA</sequence>
<keyword evidence="1" id="KW-0812">Transmembrane</keyword>
<keyword evidence="1" id="KW-0472">Membrane</keyword>
<protein>
    <submittedName>
        <fullName evidence="2">Patatin</fullName>
    </submittedName>
</protein>
<keyword evidence="3" id="KW-1185">Reference proteome</keyword>
<feature type="transmembrane region" description="Helical" evidence="1">
    <location>
        <begin position="47"/>
        <end position="69"/>
    </location>
</feature>
<proteinExistence type="predicted"/>
<organism evidence="2 3">
    <name type="scientific">Dyadobacter sandarakinus</name>
    <dbReference type="NCBI Taxonomy" id="2747268"/>
    <lineage>
        <taxon>Bacteria</taxon>
        <taxon>Pseudomonadati</taxon>
        <taxon>Bacteroidota</taxon>
        <taxon>Cytophagia</taxon>
        <taxon>Cytophagales</taxon>
        <taxon>Spirosomataceae</taxon>
        <taxon>Dyadobacter</taxon>
    </lineage>
</organism>
<evidence type="ECO:0000313" key="2">
    <source>
        <dbReference type="EMBL" id="QRR01484.1"/>
    </source>
</evidence>